<dbReference type="Proteomes" id="UP000050795">
    <property type="component" value="Unassembled WGS sequence"/>
</dbReference>
<organism evidence="1 2">
    <name type="scientific">Trichobilharzia regenti</name>
    <name type="common">Nasal bird schistosome</name>
    <dbReference type="NCBI Taxonomy" id="157069"/>
    <lineage>
        <taxon>Eukaryota</taxon>
        <taxon>Metazoa</taxon>
        <taxon>Spiralia</taxon>
        <taxon>Lophotrochozoa</taxon>
        <taxon>Platyhelminthes</taxon>
        <taxon>Trematoda</taxon>
        <taxon>Digenea</taxon>
        <taxon>Strigeidida</taxon>
        <taxon>Schistosomatoidea</taxon>
        <taxon>Schistosomatidae</taxon>
        <taxon>Trichobilharzia</taxon>
    </lineage>
</organism>
<evidence type="ECO:0000313" key="2">
    <source>
        <dbReference type="WBParaSite" id="TREG1_65260.1"/>
    </source>
</evidence>
<protein>
    <submittedName>
        <fullName evidence="2">Uncharacterized protein</fullName>
    </submittedName>
</protein>
<reference evidence="2" key="2">
    <citation type="submission" date="2023-11" db="UniProtKB">
        <authorList>
            <consortium name="WormBaseParasite"/>
        </authorList>
    </citation>
    <scope>IDENTIFICATION</scope>
</reference>
<dbReference type="WBParaSite" id="TREG1_65260.1">
    <property type="protein sequence ID" value="TREG1_65260.1"/>
    <property type="gene ID" value="TREG1_65260"/>
</dbReference>
<evidence type="ECO:0000313" key="1">
    <source>
        <dbReference type="Proteomes" id="UP000050795"/>
    </source>
</evidence>
<reference evidence="1" key="1">
    <citation type="submission" date="2022-06" db="EMBL/GenBank/DDBJ databases">
        <authorList>
            <person name="Berger JAMES D."/>
            <person name="Berger JAMES D."/>
        </authorList>
    </citation>
    <scope>NUCLEOTIDE SEQUENCE [LARGE SCALE GENOMIC DNA]</scope>
</reference>
<accession>A0AA85KAF4</accession>
<name>A0AA85KAF4_TRIRE</name>
<proteinExistence type="predicted"/>
<sequence length="152" mass="17373">MRRQNNLVKRKSKFDGYREKLQKGESLKEEQKKAVESYDVVVQNISFVQEVVNQGKGLISNMEAMSEKLMSQIEAEHERHTLTHMSVQLCLQRFLYSLDIPTVRSAVVKSSSESSLKLLDALRNLMTPPVVDNWPGFSRNGNCALVAKYLKK</sequence>
<dbReference type="AlphaFoldDB" id="A0AA85KAF4"/>
<keyword evidence="1" id="KW-1185">Reference proteome</keyword>